<reference evidence="1 2" key="1">
    <citation type="journal article" date="2021" name="BMC Genomics">
        <title>Datura genome reveals duplications of psychoactive alkaloid biosynthetic genes and high mutation rate following tissue culture.</title>
        <authorList>
            <person name="Rajewski A."/>
            <person name="Carter-House D."/>
            <person name="Stajich J."/>
            <person name="Litt A."/>
        </authorList>
    </citation>
    <scope>NUCLEOTIDE SEQUENCE [LARGE SCALE GENOMIC DNA]</scope>
    <source>
        <strain evidence="1">AR-01</strain>
    </source>
</reference>
<feature type="non-terminal residue" evidence="1">
    <location>
        <position position="58"/>
    </location>
</feature>
<keyword evidence="2" id="KW-1185">Reference proteome</keyword>
<organism evidence="1 2">
    <name type="scientific">Datura stramonium</name>
    <name type="common">Jimsonweed</name>
    <name type="synonym">Common thornapple</name>
    <dbReference type="NCBI Taxonomy" id="4076"/>
    <lineage>
        <taxon>Eukaryota</taxon>
        <taxon>Viridiplantae</taxon>
        <taxon>Streptophyta</taxon>
        <taxon>Embryophyta</taxon>
        <taxon>Tracheophyta</taxon>
        <taxon>Spermatophyta</taxon>
        <taxon>Magnoliopsida</taxon>
        <taxon>eudicotyledons</taxon>
        <taxon>Gunneridae</taxon>
        <taxon>Pentapetalae</taxon>
        <taxon>asterids</taxon>
        <taxon>lamiids</taxon>
        <taxon>Solanales</taxon>
        <taxon>Solanaceae</taxon>
        <taxon>Solanoideae</taxon>
        <taxon>Datureae</taxon>
        <taxon>Datura</taxon>
    </lineage>
</organism>
<sequence>MFLPLLTGLSCDSPAVRQCRFAKRRSVRAEGQCKFYLFDTDTSGSPVLIHGPSVGRCS</sequence>
<name>A0ABS8SNF8_DATST</name>
<dbReference type="EMBL" id="JACEIK010000653">
    <property type="protein sequence ID" value="MCD7460437.1"/>
    <property type="molecule type" value="Genomic_DNA"/>
</dbReference>
<accession>A0ABS8SNF8</accession>
<evidence type="ECO:0000313" key="2">
    <source>
        <dbReference type="Proteomes" id="UP000823775"/>
    </source>
</evidence>
<gene>
    <name evidence="1" type="ORF">HAX54_043558</name>
</gene>
<protein>
    <submittedName>
        <fullName evidence="1">Uncharacterized protein</fullName>
    </submittedName>
</protein>
<dbReference type="Proteomes" id="UP000823775">
    <property type="component" value="Unassembled WGS sequence"/>
</dbReference>
<evidence type="ECO:0000313" key="1">
    <source>
        <dbReference type="EMBL" id="MCD7460437.1"/>
    </source>
</evidence>
<proteinExistence type="predicted"/>
<comment type="caution">
    <text evidence="1">The sequence shown here is derived from an EMBL/GenBank/DDBJ whole genome shotgun (WGS) entry which is preliminary data.</text>
</comment>